<evidence type="ECO:0000313" key="7">
    <source>
        <dbReference type="Proteomes" id="UP000564806"/>
    </source>
</evidence>
<reference evidence="6" key="1">
    <citation type="submission" date="2020-06" db="EMBL/GenBank/DDBJ databases">
        <title>Paenibacillus sp. nov., isolated from soil.</title>
        <authorList>
            <person name="Seo Y.L."/>
        </authorList>
    </citation>
    <scope>NUCLEOTIDE SEQUENCE [LARGE SCALE GENOMIC DNA]</scope>
    <source>
        <strain evidence="6">JW14</strain>
    </source>
</reference>
<keyword evidence="3" id="KW-0238">DNA-binding</keyword>
<dbReference type="Gene3D" id="3.40.190.290">
    <property type="match status" value="1"/>
</dbReference>
<organism evidence="6 7">
    <name type="scientific">Paenibacillus agri</name>
    <dbReference type="NCBI Taxonomy" id="2744309"/>
    <lineage>
        <taxon>Bacteria</taxon>
        <taxon>Bacillati</taxon>
        <taxon>Bacillota</taxon>
        <taxon>Bacilli</taxon>
        <taxon>Bacillales</taxon>
        <taxon>Paenibacillaceae</taxon>
        <taxon>Paenibacillus</taxon>
    </lineage>
</organism>
<dbReference type="PROSITE" id="PS50931">
    <property type="entry name" value="HTH_LYSR"/>
    <property type="match status" value="1"/>
</dbReference>
<evidence type="ECO:0000256" key="3">
    <source>
        <dbReference type="ARBA" id="ARBA00023125"/>
    </source>
</evidence>
<dbReference type="GO" id="GO:0005829">
    <property type="term" value="C:cytosol"/>
    <property type="evidence" value="ECO:0007669"/>
    <property type="project" value="TreeGrafter"/>
</dbReference>
<dbReference type="SUPFAM" id="SSF53850">
    <property type="entry name" value="Periplasmic binding protein-like II"/>
    <property type="match status" value="1"/>
</dbReference>
<dbReference type="GO" id="GO:0003700">
    <property type="term" value="F:DNA-binding transcription factor activity"/>
    <property type="evidence" value="ECO:0007669"/>
    <property type="project" value="InterPro"/>
</dbReference>
<gene>
    <name evidence="6" type="ORF">HPT30_18020</name>
</gene>
<dbReference type="Gene3D" id="1.10.10.10">
    <property type="entry name" value="Winged helix-like DNA-binding domain superfamily/Winged helix DNA-binding domain"/>
    <property type="match status" value="1"/>
</dbReference>
<dbReference type="SUPFAM" id="SSF46785">
    <property type="entry name" value="Winged helix' DNA-binding domain"/>
    <property type="match status" value="1"/>
</dbReference>
<dbReference type="Pfam" id="PF00126">
    <property type="entry name" value="HTH_1"/>
    <property type="match status" value="1"/>
</dbReference>
<dbReference type="InterPro" id="IPR050950">
    <property type="entry name" value="HTH-type_LysR_regulators"/>
</dbReference>
<dbReference type="CDD" id="cd05466">
    <property type="entry name" value="PBP2_LTTR_substrate"/>
    <property type="match status" value="1"/>
</dbReference>
<sequence>MSLSKYEVFLKVVELGSLTKAAEVLGFTQSGISHTINSLETEFGFSLLIRNRSGVRLTVNGEQVLQPIREILNWNEQLKQKVTHIHGLETGTITIGTFTSVSVHWLPGMIKQFRSLYPYIEFKLMEGDYLEIEQWIEAGVIDCGFISLPTRDKFEVFPLKKDRMLAIVSQEHPISGAPYFPLPQIAHEDFIIPKAGSDYDVRRVLEKAGIEPNVKFSAGDDYAIIAMVDKGLGMSILPELVLKRQNHSVVMLELEEPSFRSLGIAVHSMKHASPATKKFVRHVQEWVELHAEKN</sequence>
<evidence type="ECO:0000256" key="1">
    <source>
        <dbReference type="ARBA" id="ARBA00009437"/>
    </source>
</evidence>
<feature type="domain" description="HTH lysR-type" evidence="5">
    <location>
        <begin position="1"/>
        <end position="58"/>
    </location>
</feature>
<name>A0A850EMK3_9BACL</name>
<dbReference type="InterPro" id="IPR036388">
    <property type="entry name" value="WH-like_DNA-bd_sf"/>
</dbReference>
<dbReference type="GO" id="GO:0003677">
    <property type="term" value="F:DNA binding"/>
    <property type="evidence" value="ECO:0007669"/>
    <property type="project" value="UniProtKB-KW"/>
</dbReference>
<dbReference type="InterPro" id="IPR000847">
    <property type="entry name" value="LysR_HTH_N"/>
</dbReference>
<protein>
    <submittedName>
        <fullName evidence="6">LysR family transcriptional regulator</fullName>
    </submittedName>
</protein>
<proteinExistence type="inferred from homology"/>
<accession>A0A850EMK3</accession>
<dbReference type="Pfam" id="PF03466">
    <property type="entry name" value="LysR_substrate"/>
    <property type="match status" value="1"/>
</dbReference>
<keyword evidence="2" id="KW-0805">Transcription regulation</keyword>
<evidence type="ECO:0000256" key="2">
    <source>
        <dbReference type="ARBA" id="ARBA00023015"/>
    </source>
</evidence>
<dbReference type="EMBL" id="JABWCS010000213">
    <property type="protein sequence ID" value="NUU62245.1"/>
    <property type="molecule type" value="Genomic_DNA"/>
</dbReference>
<evidence type="ECO:0000313" key="6">
    <source>
        <dbReference type="EMBL" id="NUU62245.1"/>
    </source>
</evidence>
<dbReference type="AlphaFoldDB" id="A0A850EMK3"/>
<dbReference type="FunFam" id="1.10.10.10:FF:000001">
    <property type="entry name" value="LysR family transcriptional regulator"/>
    <property type="match status" value="1"/>
</dbReference>
<comment type="caution">
    <text evidence="6">The sequence shown here is derived from an EMBL/GenBank/DDBJ whole genome shotgun (WGS) entry which is preliminary data.</text>
</comment>
<dbReference type="RefSeq" id="WP_175372732.1">
    <property type="nucleotide sequence ID" value="NZ_JABWCS010000213.1"/>
</dbReference>
<comment type="similarity">
    <text evidence="1">Belongs to the LysR transcriptional regulatory family.</text>
</comment>
<dbReference type="PANTHER" id="PTHR30419">
    <property type="entry name" value="HTH-TYPE TRANSCRIPTIONAL REGULATOR YBHD"/>
    <property type="match status" value="1"/>
</dbReference>
<keyword evidence="4" id="KW-0804">Transcription</keyword>
<dbReference type="PANTHER" id="PTHR30419:SF24">
    <property type="entry name" value="HTH-TYPE TRANSCRIPTIONAL REGULATOR CZCR"/>
    <property type="match status" value="1"/>
</dbReference>
<keyword evidence="7" id="KW-1185">Reference proteome</keyword>
<evidence type="ECO:0000256" key="4">
    <source>
        <dbReference type="ARBA" id="ARBA00023163"/>
    </source>
</evidence>
<evidence type="ECO:0000259" key="5">
    <source>
        <dbReference type="PROSITE" id="PS50931"/>
    </source>
</evidence>
<dbReference type="PRINTS" id="PR00039">
    <property type="entry name" value="HTHLYSR"/>
</dbReference>
<dbReference type="Proteomes" id="UP000564806">
    <property type="component" value="Unassembled WGS sequence"/>
</dbReference>
<dbReference type="InterPro" id="IPR036390">
    <property type="entry name" value="WH_DNA-bd_sf"/>
</dbReference>
<dbReference type="InterPro" id="IPR005119">
    <property type="entry name" value="LysR_subst-bd"/>
</dbReference>